<dbReference type="InterPro" id="IPR025662">
    <property type="entry name" value="Sigma_54_int_dom_ATP-bd_1"/>
</dbReference>
<keyword evidence="1" id="KW-0547">Nucleotide-binding</keyword>
<dbReference type="InterPro" id="IPR011006">
    <property type="entry name" value="CheY-like_superfamily"/>
</dbReference>
<proteinExistence type="predicted"/>
<dbReference type="InterPro" id="IPR058031">
    <property type="entry name" value="AAA_lid_NorR"/>
</dbReference>
<dbReference type="SMART" id="SM00382">
    <property type="entry name" value="AAA"/>
    <property type="match status" value="1"/>
</dbReference>
<dbReference type="Gene3D" id="1.10.10.60">
    <property type="entry name" value="Homeodomain-like"/>
    <property type="match status" value="1"/>
</dbReference>
<feature type="domain" description="Response regulatory" evidence="7">
    <location>
        <begin position="4"/>
        <end position="118"/>
    </location>
</feature>
<dbReference type="SUPFAM" id="SSF52540">
    <property type="entry name" value="P-loop containing nucleoside triphosphate hydrolases"/>
    <property type="match status" value="1"/>
</dbReference>
<dbReference type="Pfam" id="PF00158">
    <property type="entry name" value="Sigma54_activat"/>
    <property type="match status" value="1"/>
</dbReference>
<dbReference type="InterPro" id="IPR009057">
    <property type="entry name" value="Homeodomain-like_sf"/>
</dbReference>
<accession>A0ABY9XC94</accession>
<keyword evidence="2" id="KW-0067">ATP-binding</keyword>
<dbReference type="SMART" id="SM00448">
    <property type="entry name" value="REC"/>
    <property type="match status" value="1"/>
</dbReference>
<dbReference type="SUPFAM" id="SSF52172">
    <property type="entry name" value="CheY-like"/>
    <property type="match status" value="1"/>
</dbReference>
<dbReference type="InterPro" id="IPR025944">
    <property type="entry name" value="Sigma_54_int_dom_CS"/>
</dbReference>
<dbReference type="InterPro" id="IPR002078">
    <property type="entry name" value="Sigma_54_int"/>
</dbReference>
<organism evidence="8 9">
    <name type="scientific">Archangium minus</name>
    <dbReference type="NCBI Taxonomy" id="83450"/>
    <lineage>
        <taxon>Bacteria</taxon>
        <taxon>Pseudomonadati</taxon>
        <taxon>Myxococcota</taxon>
        <taxon>Myxococcia</taxon>
        <taxon>Myxococcales</taxon>
        <taxon>Cystobacterineae</taxon>
        <taxon>Archangiaceae</taxon>
        <taxon>Archangium</taxon>
    </lineage>
</organism>
<feature type="modified residue" description="4-aspartylphosphate" evidence="5">
    <location>
        <position position="53"/>
    </location>
</feature>
<dbReference type="InterPro" id="IPR003593">
    <property type="entry name" value="AAA+_ATPase"/>
</dbReference>
<evidence type="ECO:0000256" key="4">
    <source>
        <dbReference type="ARBA" id="ARBA00023163"/>
    </source>
</evidence>
<dbReference type="Gene3D" id="1.10.8.60">
    <property type="match status" value="1"/>
</dbReference>
<dbReference type="PROSITE" id="PS50110">
    <property type="entry name" value="RESPONSE_REGULATORY"/>
    <property type="match status" value="1"/>
</dbReference>
<gene>
    <name evidence="8" type="ORF">F0U60_48985</name>
</gene>
<dbReference type="Pfam" id="PF00072">
    <property type="entry name" value="Response_reg"/>
    <property type="match status" value="1"/>
</dbReference>
<dbReference type="Pfam" id="PF02954">
    <property type="entry name" value="HTH_8"/>
    <property type="match status" value="1"/>
</dbReference>
<dbReference type="PANTHER" id="PTHR32071:SF113">
    <property type="entry name" value="ALGINATE BIOSYNTHESIS TRANSCRIPTIONAL REGULATORY PROTEIN ALGB"/>
    <property type="match status" value="1"/>
</dbReference>
<keyword evidence="5" id="KW-0597">Phosphoprotein</keyword>
<evidence type="ECO:0000259" key="6">
    <source>
        <dbReference type="PROSITE" id="PS50045"/>
    </source>
</evidence>
<evidence type="ECO:0000259" key="7">
    <source>
        <dbReference type="PROSITE" id="PS50110"/>
    </source>
</evidence>
<dbReference type="PRINTS" id="PR01590">
    <property type="entry name" value="HTHFIS"/>
</dbReference>
<dbReference type="PROSITE" id="PS50045">
    <property type="entry name" value="SIGMA54_INTERACT_4"/>
    <property type="match status" value="1"/>
</dbReference>
<evidence type="ECO:0000256" key="3">
    <source>
        <dbReference type="ARBA" id="ARBA00023015"/>
    </source>
</evidence>
<dbReference type="Gene3D" id="3.40.50.2300">
    <property type="match status" value="1"/>
</dbReference>
<dbReference type="PROSITE" id="PS00675">
    <property type="entry name" value="SIGMA54_INTERACT_1"/>
    <property type="match status" value="1"/>
</dbReference>
<evidence type="ECO:0000313" key="9">
    <source>
        <dbReference type="Proteomes" id="UP001611383"/>
    </source>
</evidence>
<keyword evidence="9" id="KW-1185">Reference proteome</keyword>
<dbReference type="PANTHER" id="PTHR32071">
    <property type="entry name" value="TRANSCRIPTIONAL REGULATORY PROTEIN"/>
    <property type="match status" value="1"/>
</dbReference>
<keyword evidence="3" id="KW-0805">Transcription regulation</keyword>
<evidence type="ECO:0000256" key="5">
    <source>
        <dbReference type="PROSITE-ProRule" id="PRU00169"/>
    </source>
</evidence>
<evidence type="ECO:0000256" key="2">
    <source>
        <dbReference type="ARBA" id="ARBA00022840"/>
    </source>
</evidence>
<dbReference type="InterPro" id="IPR001789">
    <property type="entry name" value="Sig_transdc_resp-reg_receiver"/>
</dbReference>
<dbReference type="InterPro" id="IPR002197">
    <property type="entry name" value="HTH_Fis"/>
</dbReference>
<dbReference type="Gene3D" id="3.40.50.300">
    <property type="entry name" value="P-loop containing nucleotide triphosphate hydrolases"/>
    <property type="match status" value="1"/>
</dbReference>
<sequence length="459" mass="50439">MRGRVLVVDDEPSIRFGIRHFLEAQGLAVLEAEGCRQARTLFRQDRPDVVLLDYRLPDGTAFDLLPELRAVDPSIPVLVLTAHVSLDTAIQAIKLGAEHFLPKPVEMPALLLLVDRLLEAHKARRRQQAQVANGPGDLEPFLGESRAIRRLEATARRVLDSDSPVLLQGETGTGKGVLATWLHLNGPRTGGPLVQLNCAGLSPQFLETELFGHERGAFTGAVSRKQGLLEVAHRGTVFLDEVGDMDLQVQPKLLKVLEEKRFRRLGEVEDRVVDVRLIAATHQDLSEAVRAQLFRGDLYFRISTLPLRIPALRERPEDIPVIARTLLAGLSRELGRPGLELSSGVDAALRSYSWPGNIRELRNVLERAVLLSSSATLRPADLHFNPVIAQVLSPSPSGPGVPASEGSELDLTLREVERRHIARVLAAEGGHVERAAKRLGIPRSSLYQKLKTLGLSSKV</sequence>
<keyword evidence="4" id="KW-0804">Transcription</keyword>
<evidence type="ECO:0000256" key="1">
    <source>
        <dbReference type="ARBA" id="ARBA00022741"/>
    </source>
</evidence>
<dbReference type="PROSITE" id="PS00688">
    <property type="entry name" value="SIGMA54_INTERACT_3"/>
    <property type="match status" value="1"/>
</dbReference>
<dbReference type="Pfam" id="PF25601">
    <property type="entry name" value="AAA_lid_14"/>
    <property type="match status" value="1"/>
</dbReference>
<dbReference type="CDD" id="cd00009">
    <property type="entry name" value="AAA"/>
    <property type="match status" value="1"/>
</dbReference>
<reference evidence="8 9" key="1">
    <citation type="submission" date="2019-08" db="EMBL/GenBank/DDBJ databases">
        <title>Archangium and Cystobacter genomes.</title>
        <authorList>
            <person name="Chen I.-C.K."/>
            <person name="Wielgoss S."/>
        </authorList>
    </citation>
    <scope>NUCLEOTIDE SEQUENCE [LARGE SCALE GENOMIC DNA]</scope>
    <source>
        <strain evidence="8 9">Cbm 6</strain>
    </source>
</reference>
<evidence type="ECO:0000313" key="8">
    <source>
        <dbReference type="EMBL" id="WNG53012.1"/>
    </source>
</evidence>
<dbReference type="SUPFAM" id="SSF46689">
    <property type="entry name" value="Homeodomain-like"/>
    <property type="match status" value="1"/>
</dbReference>
<dbReference type="EMBL" id="CP043494">
    <property type="protein sequence ID" value="WNG53012.1"/>
    <property type="molecule type" value="Genomic_DNA"/>
</dbReference>
<dbReference type="InterPro" id="IPR027417">
    <property type="entry name" value="P-loop_NTPase"/>
</dbReference>
<protein>
    <submittedName>
        <fullName evidence="8">Sigma-54-dependent Fis family transcriptional regulator</fullName>
    </submittedName>
</protein>
<feature type="domain" description="Sigma-54 factor interaction" evidence="6">
    <location>
        <begin position="141"/>
        <end position="370"/>
    </location>
</feature>
<name>A0ABY9XC94_9BACT</name>
<dbReference type="Proteomes" id="UP001611383">
    <property type="component" value="Chromosome"/>
</dbReference>
<dbReference type="CDD" id="cd00156">
    <property type="entry name" value="REC"/>
    <property type="match status" value="1"/>
</dbReference>